<evidence type="ECO:0000256" key="5">
    <source>
        <dbReference type="ARBA" id="ARBA00022692"/>
    </source>
</evidence>
<comment type="subcellular location">
    <subcellularLocation>
        <location evidence="1">Cell membrane</location>
        <topology evidence="1">Multi-pass membrane protein</topology>
    </subcellularLocation>
</comment>
<evidence type="ECO:0000259" key="11">
    <source>
        <dbReference type="Pfam" id="PF24878"/>
    </source>
</evidence>
<feature type="compositionally biased region" description="Polar residues" evidence="8">
    <location>
        <begin position="18"/>
        <end position="28"/>
    </location>
</feature>
<organism evidence="12 13">
    <name type="scientific">Cryobacterium algoricola</name>
    <dbReference type="NCBI Taxonomy" id="1259183"/>
    <lineage>
        <taxon>Bacteria</taxon>
        <taxon>Bacillati</taxon>
        <taxon>Actinomycetota</taxon>
        <taxon>Actinomycetes</taxon>
        <taxon>Micrococcales</taxon>
        <taxon>Microbacteriaceae</taxon>
        <taxon>Cryobacterium</taxon>
    </lineage>
</organism>
<evidence type="ECO:0000259" key="10">
    <source>
        <dbReference type="Pfam" id="PF13231"/>
    </source>
</evidence>
<evidence type="ECO:0000256" key="3">
    <source>
        <dbReference type="ARBA" id="ARBA00022676"/>
    </source>
</evidence>
<feature type="transmembrane region" description="Helical" evidence="9">
    <location>
        <begin position="411"/>
        <end position="432"/>
    </location>
</feature>
<feature type="domain" description="Putative mannosyltransferase YkcA/B-like C-terminal" evidence="11">
    <location>
        <begin position="641"/>
        <end position="722"/>
    </location>
</feature>
<dbReference type="Proteomes" id="UP000297608">
    <property type="component" value="Unassembled WGS sequence"/>
</dbReference>
<evidence type="ECO:0000256" key="9">
    <source>
        <dbReference type="SAM" id="Phobius"/>
    </source>
</evidence>
<keyword evidence="3" id="KW-0328">Glycosyltransferase</keyword>
<dbReference type="Pfam" id="PF24878">
    <property type="entry name" value="YkcB_C"/>
    <property type="match status" value="1"/>
</dbReference>
<feature type="compositionally biased region" description="Gly residues" evidence="8">
    <location>
        <begin position="538"/>
        <end position="560"/>
    </location>
</feature>
<evidence type="ECO:0000313" key="12">
    <source>
        <dbReference type="EMBL" id="TFB91192.1"/>
    </source>
</evidence>
<feature type="transmembrane region" description="Helical" evidence="9">
    <location>
        <begin position="385"/>
        <end position="405"/>
    </location>
</feature>
<dbReference type="PANTHER" id="PTHR33908">
    <property type="entry name" value="MANNOSYLTRANSFERASE YKCB-RELATED"/>
    <property type="match status" value="1"/>
</dbReference>
<feature type="transmembrane region" description="Helical" evidence="9">
    <location>
        <begin position="55"/>
        <end position="74"/>
    </location>
</feature>
<sequence>MTGQLVPGHVTRPPLSVPRTSGATTDPRASSAAAPSTVRRGLFARTILGERTDAAWIRPSFWALLIVTGLLYLWNLSESGWANSFYAAAVQAGSKSWTALFFGSLDSSNFITVDKPPASLWVMGLSARIFGFSSWSVLLPQALMGVAAVALVFATVRRSLVAFGPRLGAVGGLVAGAVLAFTPAAALMFRFDNPDALLTVLMTAAAYCVIRALPSASWRWLALAGVALGFAFLTKMLQGLLVLPAFGLAYLLLANTTVWRRLAHLGVAAGALVVSAGWWVLAVALWPASARPYIGGSTDNTVLDLVFGYNGLGRIFGATGGGGGNAGGGTTAAAGSSFGGATGLERLFSSEMGLEISWLLPTALLALVLGLWATRKRHRTDGARAALVIWGGWLLVTGLVFSYMSGTIHPYYTVALAPAIAGLVGTGGVVLWHGRSQWFGRLGLAAMITAAGAWGFVLLSENADWLPWLRWMLLTVTLLGAAGFVVGAARSWRRLTTVAVLVGMLGGLGGSAAYAIATASVAHSGSIPAVGSVSSSSGMGGGMGGGTGGAPTGDGGGTRPDGGTPPEGAGGTPPTGGTGGPDASGTTGMTGTDTGTTGATGTGTSDAGTDTAANAGESGSAPTGSGSDSATSSELSALLTTSTARWAAAVDGSQSAATLELSTGVAVMAIGGWSSDPTPTLAEFQAYVAAGDVDYYISGSQGGGGMGSGDSTATAIATWVAATYTATTVGGSTVYDLSAPAA</sequence>
<feature type="domain" description="Glycosyltransferase RgtA/B/C/D-like" evidence="10">
    <location>
        <begin position="114"/>
        <end position="278"/>
    </location>
</feature>
<feature type="compositionally biased region" description="Low complexity" evidence="8">
    <location>
        <begin position="583"/>
        <end position="632"/>
    </location>
</feature>
<reference evidence="12 13" key="1">
    <citation type="submission" date="2019-03" db="EMBL/GenBank/DDBJ databases">
        <title>Genomics of glacier-inhabiting Cryobacterium strains.</title>
        <authorList>
            <person name="Liu Q."/>
            <person name="Xin Y.-H."/>
        </authorList>
    </citation>
    <scope>NUCLEOTIDE SEQUENCE [LARGE SCALE GENOMIC DNA]</scope>
    <source>
        <strain evidence="12 13">MDB2-B</strain>
    </source>
</reference>
<feature type="region of interest" description="Disordered" evidence="8">
    <location>
        <begin position="530"/>
        <end position="632"/>
    </location>
</feature>
<feature type="transmembrane region" description="Helical" evidence="9">
    <location>
        <begin position="496"/>
        <end position="517"/>
    </location>
</feature>
<feature type="compositionally biased region" description="Gly residues" evidence="8">
    <location>
        <begin position="568"/>
        <end position="582"/>
    </location>
</feature>
<evidence type="ECO:0000256" key="2">
    <source>
        <dbReference type="ARBA" id="ARBA00022475"/>
    </source>
</evidence>
<gene>
    <name evidence="12" type="ORF">E3O44_00415</name>
</gene>
<feature type="region of interest" description="Disordered" evidence="8">
    <location>
        <begin position="1"/>
        <end position="34"/>
    </location>
</feature>
<dbReference type="InterPro" id="IPR050297">
    <property type="entry name" value="LipidA_mod_glycosyltrf_83"/>
</dbReference>
<keyword evidence="2" id="KW-1003">Cell membrane</keyword>
<feature type="transmembrane region" description="Helical" evidence="9">
    <location>
        <begin position="265"/>
        <end position="286"/>
    </location>
</feature>
<dbReference type="EMBL" id="SOFG01000003">
    <property type="protein sequence ID" value="TFB91192.1"/>
    <property type="molecule type" value="Genomic_DNA"/>
</dbReference>
<name>A0ABY2IHY7_9MICO</name>
<dbReference type="InterPro" id="IPR038731">
    <property type="entry name" value="RgtA/B/C-like"/>
</dbReference>
<keyword evidence="5 9" id="KW-0812">Transmembrane</keyword>
<feature type="transmembrane region" description="Helical" evidence="9">
    <location>
        <begin position="129"/>
        <end position="155"/>
    </location>
</feature>
<keyword evidence="6 9" id="KW-1133">Transmembrane helix</keyword>
<keyword evidence="4" id="KW-0808">Transferase</keyword>
<dbReference type="InterPro" id="IPR056785">
    <property type="entry name" value="YkcA/B-like_C"/>
</dbReference>
<feature type="transmembrane region" description="Helical" evidence="9">
    <location>
        <begin position="471"/>
        <end position="489"/>
    </location>
</feature>
<keyword evidence="7 9" id="KW-0472">Membrane</keyword>
<keyword evidence="13" id="KW-1185">Reference proteome</keyword>
<feature type="transmembrane region" description="Helical" evidence="9">
    <location>
        <begin position="439"/>
        <end position="459"/>
    </location>
</feature>
<evidence type="ECO:0000256" key="1">
    <source>
        <dbReference type="ARBA" id="ARBA00004651"/>
    </source>
</evidence>
<dbReference type="Pfam" id="PF13231">
    <property type="entry name" value="PMT_2"/>
    <property type="match status" value="1"/>
</dbReference>
<feature type="transmembrane region" description="Helical" evidence="9">
    <location>
        <begin position="356"/>
        <end position="373"/>
    </location>
</feature>
<evidence type="ECO:0000256" key="8">
    <source>
        <dbReference type="SAM" id="MobiDB-lite"/>
    </source>
</evidence>
<proteinExistence type="predicted"/>
<evidence type="ECO:0000256" key="6">
    <source>
        <dbReference type="ARBA" id="ARBA00022989"/>
    </source>
</evidence>
<evidence type="ECO:0000313" key="13">
    <source>
        <dbReference type="Proteomes" id="UP000297608"/>
    </source>
</evidence>
<accession>A0ABY2IHY7</accession>
<dbReference type="PANTHER" id="PTHR33908:SF3">
    <property type="entry name" value="UNDECAPRENYL PHOSPHATE-ALPHA-4-AMINO-4-DEOXY-L-ARABINOSE ARABINOSYL TRANSFERASE"/>
    <property type="match status" value="1"/>
</dbReference>
<feature type="transmembrane region" description="Helical" evidence="9">
    <location>
        <begin position="220"/>
        <end position="253"/>
    </location>
</feature>
<evidence type="ECO:0000256" key="4">
    <source>
        <dbReference type="ARBA" id="ARBA00022679"/>
    </source>
</evidence>
<dbReference type="RefSeq" id="WP_134531715.1">
    <property type="nucleotide sequence ID" value="NZ_SOFG01000003.1"/>
</dbReference>
<feature type="transmembrane region" description="Helical" evidence="9">
    <location>
        <begin position="167"/>
        <end position="189"/>
    </location>
</feature>
<protein>
    <submittedName>
        <fullName evidence="12">Glycosyltransferase family 39 protein</fullName>
    </submittedName>
</protein>
<comment type="caution">
    <text evidence="12">The sequence shown here is derived from an EMBL/GenBank/DDBJ whole genome shotgun (WGS) entry which is preliminary data.</text>
</comment>
<evidence type="ECO:0000256" key="7">
    <source>
        <dbReference type="ARBA" id="ARBA00023136"/>
    </source>
</evidence>